<dbReference type="STRING" id="624147.SAMN04487970_100558"/>
<evidence type="ECO:0000313" key="3">
    <source>
        <dbReference type="Proteomes" id="UP000198601"/>
    </source>
</evidence>
<sequence length="208" mass="23830">MQFTGFTETDFETFTIEGLEGRMEAIRSRIQPKFGAISGELLDEIAVQAGEELFLHIAKHARRKVNPPVDTWMSFSSSKRGYKQLPHFQIGLFDDRVFIWLALIYELPNKQAIAQTYLDRLPEVRSVLPEDFVLSFDHMQKDALPVRDLDDSQFEQALRRFRDVKKAELLVGRNIPAGDPVLADGQAFLRLAKETMISSLPLYKMAKL</sequence>
<dbReference type="EMBL" id="FMTT01000005">
    <property type="protein sequence ID" value="SCW38855.1"/>
    <property type="molecule type" value="Genomic_DNA"/>
</dbReference>
<keyword evidence="3" id="KW-1185">Reference proteome</keyword>
<dbReference type="Gene3D" id="3.30.930.20">
    <property type="entry name" value="Protein of unknown function DUF1054"/>
    <property type="match status" value="1"/>
</dbReference>
<evidence type="ECO:0000256" key="1">
    <source>
        <dbReference type="HAMAP-Rule" id="MF_01851"/>
    </source>
</evidence>
<protein>
    <recommendedName>
        <fullName evidence="1">UPF0637 protein SAMN04487970_100558</fullName>
    </recommendedName>
</protein>
<dbReference type="RefSeq" id="WP_090667753.1">
    <property type="nucleotide sequence ID" value="NZ_FMTT01000005.1"/>
</dbReference>
<name>A0A1G4Q350_9BACL</name>
<dbReference type="Pfam" id="PF06335">
    <property type="entry name" value="DUF1054"/>
    <property type="match status" value="1"/>
</dbReference>
<dbReference type="SUPFAM" id="SSF142913">
    <property type="entry name" value="YktB/PF0168-like"/>
    <property type="match status" value="1"/>
</dbReference>
<organism evidence="2 3">
    <name type="scientific">Paenibacillus tianmuensis</name>
    <dbReference type="NCBI Taxonomy" id="624147"/>
    <lineage>
        <taxon>Bacteria</taxon>
        <taxon>Bacillati</taxon>
        <taxon>Bacillota</taxon>
        <taxon>Bacilli</taxon>
        <taxon>Bacillales</taxon>
        <taxon>Paenibacillaceae</taxon>
        <taxon>Paenibacillus</taxon>
    </lineage>
</organism>
<accession>A0A1G4Q350</accession>
<dbReference type="AlphaFoldDB" id="A0A1G4Q350"/>
<dbReference type="PIRSF" id="PIRSF021332">
    <property type="entry name" value="DUF1054"/>
    <property type="match status" value="1"/>
</dbReference>
<dbReference type="Proteomes" id="UP000198601">
    <property type="component" value="Unassembled WGS sequence"/>
</dbReference>
<proteinExistence type="inferred from homology"/>
<dbReference type="InterPro" id="IPR009403">
    <property type="entry name" value="UPF0637"/>
</dbReference>
<dbReference type="OrthoDB" id="9812818at2"/>
<evidence type="ECO:0000313" key="2">
    <source>
        <dbReference type="EMBL" id="SCW38855.1"/>
    </source>
</evidence>
<comment type="similarity">
    <text evidence="1">Belongs to the UPF0637 family.</text>
</comment>
<reference evidence="3" key="1">
    <citation type="submission" date="2016-10" db="EMBL/GenBank/DDBJ databases">
        <authorList>
            <person name="Varghese N."/>
            <person name="Submissions S."/>
        </authorList>
    </citation>
    <scope>NUCLEOTIDE SEQUENCE [LARGE SCALE GENOMIC DNA]</scope>
    <source>
        <strain evidence="3">CGMCC 1.8946</strain>
    </source>
</reference>
<gene>
    <name evidence="2" type="ORF">SAMN04487970_100558</name>
</gene>
<dbReference type="HAMAP" id="MF_01851">
    <property type="entry name" value="UPF0637"/>
    <property type="match status" value="1"/>
</dbReference>
<dbReference type="InterPro" id="IPR053707">
    <property type="entry name" value="UPF0637_domain_sf"/>
</dbReference>